<comment type="caution">
    <text evidence="2">The sequence shown here is derived from an EMBL/GenBank/DDBJ whole genome shotgun (WGS) entry which is preliminary data.</text>
</comment>
<feature type="transmembrane region" description="Helical" evidence="1">
    <location>
        <begin position="12"/>
        <end position="35"/>
    </location>
</feature>
<organism evidence="2 3">
    <name type="scientific">Clostridium aciditolerans</name>
    <dbReference type="NCBI Taxonomy" id="339861"/>
    <lineage>
        <taxon>Bacteria</taxon>
        <taxon>Bacillati</taxon>
        <taxon>Bacillota</taxon>
        <taxon>Clostridia</taxon>
        <taxon>Eubacteriales</taxon>
        <taxon>Clostridiaceae</taxon>
        <taxon>Clostridium</taxon>
    </lineage>
</organism>
<protein>
    <submittedName>
        <fullName evidence="2">Type II secretion system protein</fullName>
    </submittedName>
</protein>
<evidence type="ECO:0000313" key="2">
    <source>
        <dbReference type="EMBL" id="MBI6873860.1"/>
    </source>
</evidence>
<dbReference type="NCBIfam" id="TIGR02532">
    <property type="entry name" value="IV_pilin_GFxxxE"/>
    <property type="match status" value="1"/>
</dbReference>
<keyword evidence="3" id="KW-1185">Reference proteome</keyword>
<name>A0A934HT57_9CLOT</name>
<dbReference type="AlphaFoldDB" id="A0A934HT57"/>
<evidence type="ECO:0000256" key="1">
    <source>
        <dbReference type="SAM" id="Phobius"/>
    </source>
</evidence>
<dbReference type="Pfam" id="PF07963">
    <property type="entry name" value="N_methyl"/>
    <property type="match status" value="1"/>
</dbReference>
<gene>
    <name evidence="2" type="ORF">I6U51_14330</name>
</gene>
<proteinExistence type="predicted"/>
<keyword evidence="1" id="KW-1133">Transmembrane helix</keyword>
<accession>A0A934HT57</accession>
<keyword evidence="1" id="KW-0812">Transmembrane</keyword>
<reference evidence="2" key="1">
    <citation type="submission" date="2020-12" db="EMBL/GenBank/DDBJ databases">
        <title>Clostridium thailandense sp. nov., a novel acetogenic bacterium isolated from peat land soil in Thailand.</title>
        <authorList>
            <person name="Chaikitkaew S."/>
            <person name="Birkeland N.K."/>
        </authorList>
    </citation>
    <scope>NUCLEOTIDE SEQUENCE</scope>
    <source>
        <strain evidence="2">DSM 17425</strain>
    </source>
</reference>
<dbReference type="Proteomes" id="UP000622687">
    <property type="component" value="Unassembled WGS sequence"/>
</dbReference>
<dbReference type="EMBL" id="JAEEGB010000015">
    <property type="protein sequence ID" value="MBI6873860.1"/>
    <property type="molecule type" value="Genomic_DNA"/>
</dbReference>
<keyword evidence="1" id="KW-0472">Membrane</keyword>
<dbReference type="InterPro" id="IPR012902">
    <property type="entry name" value="N_methyl_site"/>
</dbReference>
<dbReference type="RefSeq" id="WP_211143278.1">
    <property type="nucleotide sequence ID" value="NZ_JAEEGB010000015.1"/>
</dbReference>
<sequence length="291" mass="33048">MFSFKNKKKGFTLVEVVVSVTILAIIISPVLSMVFTNVKINKDAEDKQKALYIAQQTIERQKSDSNIKVGTTTSEAIDFKVQKTVTELDNYKFPDVSQNSENNNKPKTFADIKYDVKIDINPATEENPIKVTYYNEHGEKCNSEFKLIESSNVLNITNYDGYIIVNVNKDSNADVDKDPNKVICQKINSTEDKKTGSVIIQSNIDIQPKIEIHGFNNCEKDLIFYVVTSKEQKPSYSLINDGGKIKSYYNIFFADSEHKYKNNSRVYRVDVEVSKSGKSLQKITAFKTVLE</sequence>
<evidence type="ECO:0000313" key="3">
    <source>
        <dbReference type="Proteomes" id="UP000622687"/>
    </source>
</evidence>